<keyword evidence="3" id="KW-0808">Transferase</keyword>
<dbReference type="EC" id="2.7.7.7" evidence="1"/>
<comment type="catalytic activity">
    <reaction evidence="9">
        <text>DNA(n) + a 2'-deoxyribonucleoside 5'-triphosphate = DNA(n+1) + diphosphate</text>
        <dbReference type="Rhea" id="RHEA:22508"/>
        <dbReference type="Rhea" id="RHEA-COMP:17339"/>
        <dbReference type="Rhea" id="RHEA-COMP:17340"/>
        <dbReference type="ChEBI" id="CHEBI:33019"/>
        <dbReference type="ChEBI" id="CHEBI:61560"/>
        <dbReference type="ChEBI" id="CHEBI:173112"/>
        <dbReference type="EC" id="2.7.7.7"/>
    </reaction>
</comment>
<evidence type="ECO:0000256" key="1">
    <source>
        <dbReference type="ARBA" id="ARBA00012417"/>
    </source>
</evidence>
<evidence type="ECO:0000259" key="10">
    <source>
        <dbReference type="Pfam" id="PF09115"/>
    </source>
</evidence>
<evidence type="ECO:0000256" key="6">
    <source>
        <dbReference type="ARBA" id="ARBA00022932"/>
    </source>
</evidence>
<sequence length="329" mass="38917">MKLYPWLIKPYNNIIRKYQTKKAHHAILIKTQRGIGASLLIWFISKWLLCLKPIGIDSCNKCYGCKLMSSNNHPDWHNFTSEKNNMFNVDSVRRINKKIFEYAQQGGSKIIFLSDIEKLTESAINAFLKTLEEPPSKTWFFLINYKNLNLYSTLSSRCLIYRLFVPTEQNSLKWLANETTKKNRLHLIALRINQGSPLSAKKFINNDIWIDRINFYKNLYDSFKKKNLLKILPLLKEKNSTVKIDWICFLLFDAIKFNFNEKNNLTNFDQIELIQFLSYNYKNAILDASLRTWMHCKYRLLNISGINHELLLLEQLLRWEKILDCVLAT</sequence>
<evidence type="ECO:0000313" key="12">
    <source>
        <dbReference type="Proteomes" id="UP000503183"/>
    </source>
</evidence>
<dbReference type="Pfam" id="PF13177">
    <property type="entry name" value="DNA_pol3_delta2"/>
    <property type="match status" value="1"/>
</dbReference>
<dbReference type="AlphaFoldDB" id="A0A6G9JUR9"/>
<evidence type="ECO:0000256" key="3">
    <source>
        <dbReference type="ARBA" id="ARBA00022679"/>
    </source>
</evidence>
<reference evidence="11 12" key="1">
    <citation type="submission" date="2020-04" db="EMBL/GenBank/DDBJ databases">
        <title>Parallel evolution in the integration of a co-obligate aphid symbiosis.</title>
        <authorList>
            <person name="Monnin D."/>
            <person name="Jackson R."/>
            <person name="Kiers E.T."/>
            <person name="Bunker M."/>
            <person name="Ellers J."/>
            <person name="Henry L.M."/>
        </authorList>
    </citation>
    <scope>NUCLEOTIDE SEQUENCE [LARGE SCALE GENOMIC DNA]</scope>
    <source>
        <strain evidence="11">MCAR-56B</strain>
    </source>
</reference>
<dbReference type="GO" id="GO:0003887">
    <property type="term" value="F:DNA-directed DNA polymerase activity"/>
    <property type="evidence" value="ECO:0007669"/>
    <property type="project" value="UniProtKB-KW"/>
</dbReference>
<evidence type="ECO:0000256" key="5">
    <source>
        <dbReference type="ARBA" id="ARBA00022705"/>
    </source>
</evidence>
<proteinExistence type="predicted"/>
<dbReference type="Pfam" id="PF09115">
    <property type="entry name" value="DNApol3-delta_C"/>
    <property type="match status" value="1"/>
</dbReference>
<dbReference type="PANTHER" id="PTHR11669">
    <property type="entry name" value="REPLICATION FACTOR C / DNA POLYMERASE III GAMMA-TAU SUBUNIT"/>
    <property type="match status" value="1"/>
</dbReference>
<dbReference type="GO" id="GO:0006261">
    <property type="term" value="P:DNA-templated DNA replication"/>
    <property type="evidence" value="ECO:0007669"/>
    <property type="project" value="TreeGrafter"/>
</dbReference>
<accession>A0A6G9JUR9</accession>
<dbReference type="SUPFAM" id="SSF48019">
    <property type="entry name" value="post-AAA+ oligomerization domain-like"/>
    <property type="match status" value="1"/>
</dbReference>
<name>A0A6G9JUR9_9GAMM</name>
<protein>
    <recommendedName>
        <fullName evidence="2">DNA polymerase III subunit delta'</fullName>
        <ecNumber evidence="1">2.7.7.7</ecNumber>
    </recommendedName>
</protein>
<dbReference type="Proteomes" id="UP000503183">
    <property type="component" value="Chromosome"/>
</dbReference>
<keyword evidence="5" id="KW-0235">DNA replication</keyword>
<dbReference type="Gene3D" id="1.20.272.10">
    <property type="match status" value="1"/>
</dbReference>
<keyword evidence="4" id="KW-0548">Nucleotidyltransferase</keyword>
<evidence type="ECO:0000256" key="9">
    <source>
        <dbReference type="ARBA" id="ARBA00049244"/>
    </source>
</evidence>
<gene>
    <name evidence="11" type="ORF">G4A98_01770</name>
</gene>
<feature type="domain" description="DNA polymerase III delta subunit C-terminal" evidence="10">
    <location>
        <begin position="208"/>
        <end position="320"/>
    </location>
</feature>
<comment type="function">
    <text evidence="8">DNA polymerase III is a complex, multichain enzyme responsible for most of the replicative synthesis in bacteria. This DNA polymerase also exhibits 3' to 5' exonuclease activity.</text>
</comment>
<dbReference type="SUPFAM" id="SSF52540">
    <property type="entry name" value="P-loop containing nucleoside triphosphate hydrolases"/>
    <property type="match status" value="1"/>
</dbReference>
<evidence type="ECO:0000313" key="11">
    <source>
        <dbReference type="EMBL" id="QIQ41939.1"/>
    </source>
</evidence>
<organism evidence="11 12">
    <name type="scientific">Buchnera aphidicola</name>
    <name type="common">Microlophium carnosum</name>
    <dbReference type="NCBI Taxonomy" id="2708354"/>
    <lineage>
        <taxon>Bacteria</taxon>
        <taxon>Pseudomonadati</taxon>
        <taxon>Pseudomonadota</taxon>
        <taxon>Gammaproteobacteria</taxon>
        <taxon>Enterobacterales</taxon>
        <taxon>Erwiniaceae</taxon>
        <taxon>Buchnera</taxon>
    </lineage>
</organism>
<dbReference type="Gene3D" id="3.40.50.300">
    <property type="entry name" value="P-loop containing nucleotide triphosphate hydrolases"/>
    <property type="match status" value="1"/>
</dbReference>
<dbReference type="PANTHER" id="PTHR11669:SF8">
    <property type="entry name" value="DNA POLYMERASE III SUBUNIT DELTA"/>
    <property type="match status" value="1"/>
</dbReference>
<keyword evidence="6" id="KW-0239">DNA-directed DNA polymerase</keyword>
<dbReference type="InterPro" id="IPR027417">
    <property type="entry name" value="P-loop_NTPase"/>
</dbReference>
<dbReference type="InterPro" id="IPR015199">
    <property type="entry name" value="DNA_pol_III_delta_C"/>
</dbReference>
<comment type="subunit">
    <text evidence="7">DNA polymerase III contains a core (composed of alpha, epsilon and theta chains) that associates with a tau subunit. This core dimerizes to form the POLIII' complex. PolIII' associates with the gamma complex (composed of gamma, delta, delta', psi and chi chains) and with the beta chain to form the complete DNA polymerase III complex.</text>
</comment>
<dbReference type="GO" id="GO:0009360">
    <property type="term" value="C:DNA polymerase III complex"/>
    <property type="evidence" value="ECO:0007669"/>
    <property type="project" value="InterPro"/>
</dbReference>
<dbReference type="GO" id="GO:0003677">
    <property type="term" value="F:DNA binding"/>
    <property type="evidence" value="ECO:0007669"/>
    <property type="project" value="InterPro"/>
</dbReference>
<evidence type="ECO:0000256" key="2">
    <source>
        <dbReference type="ARBA" id="ARBA00014363"/>
    </source>
</evidence>
<dbReference type="InterPro" id="IPR050238">
    <property type="entry name" value="DNA_Rep/Repair_Clamp_Loader"/>
</dbReference>
<evidence type="ECO:0000256" key="8">
    <source>
        <dbReference type="ARBA" id="ARBA00037724"/>
    </source>
</evidence>
<evidence type="ECO:0000256" key="4">
    <source>
        <dbReference type="ARBA" id="ARBA00022695"/>
    </source>
</evidence>
<dbReference type="EMBL" id="CP048747">
    <property type="protein sequence ID" value="QIQ41939.1"/>
    <property type="molecule type" value="Genomic_DNA"/>
</dbReference>
<dbReference type="InterPro" id="IPR008921">
    <property type="entry name" value="DNA_pol3_clamp-load_cplx_C"/>
</dbReference>
<evidence type="ECO:0000256" key="7">
    <source>
        <dbReference type="ARBA" id="ARBA00026073"/>
    </source>
</evidence>